<dbReference type="AlphaFoldDB" id="A0A2C9VWQ3"/>
<gene>
    <name evidence="1" type="ORF">MANES_05G156700</name>
</gene>
<reference evidence="1" key="1">
    <citation type="submission" date="2016-02" db="EMBL/GenBank/DDBJ databases">
        <title>WGS assembly of Manihot esculenta.</title>
        <authorList>
            <person name="Bredeson J.V."/>
            <person name="Prochnik S.E."/>
            <person name="Lyons J.B."/>
            <person name="Schmutz J."/>
            <person name="Grimwood J."/>
            <person name="Vrebalov J."/>
            <person name="Bart R.S."/>
            <person name="Amuge T."/>
            <person name="Ferguson M.E."/>
            <person name="Green R."/>
            <person name="Putnam N."/>
            <person name="Stites J."/>
            <person name="Rounsley S."/>
            <person name="Rokhsar D.S."/>
        </authorList>
    </citation>
    <scope>NUCLEOTIDE SEQUENCE [LARGE SCALE GENOMIC DNA]</scope>
    <source>
        <tissue evidence="1">Leaf</tissue>
    </source>
</reference>
<dbReference type="EMBL" id="CM004391">
    <property type="protein sequence ID" value="OAY50695.1"/>
    <property type="molecule type" value="Genomic_DNA"/>
</dbReference>
<proteinExistence type="predicted"/>
<organism evidence="1">
    <name type="scientific">Manihot esculenta</name>
    <name type="common">Cassava</name>
    <name type="synonym">Jatropha manihot</name>
    <dbReference type="NCBI Taxonomy" id="3983"/>
    <lineage>
        <taxon>Eukaryota</taxon>
        <taxon>Viridiplantae</taxon>
        <taxon>Streptophyta</taxon>
        <taxon>Embryophyta</taxon>
        <taxon>Tracheophyta</taxon>
        <taxon>Spermatophyta</taxon>
        <taxon>Magnoliopsida</taxon>
        <taxon>eudicotyledons</taxon>
        <taxon>Gunneridae</taxon>
        <taxon>Pentapetalae</taxon>
        <taxon>rosids</taxon>
        <taxon>fabids</taxon>
        <taxon>Malpighiales</taxon>
        <taxon>Euphorbiaceae</taxon>
        <taxon>Crotonoideae</taxon>
        <taxon>Manihoteae</taxon>
        <taxon>Manihot</taxon>
    </lineage>
</organism>
<sequence>MLGKQRWRMLTQTNTLLPKMFKSKYFPKRNLLDAILGFNSSFIWRGMVSSLSILRRGVRWRVSNGEKINIAKGIWLPKDDSFMVEDGAMFVGDNMRVKDLFVKGSRRWNVMKIMKLFSFRDIQCILDIPLSVYERERIL</sequence>
<name>A0A2C9VWQ3_MANES</name>
<protein>
    <recommendedName>
        <fullName evidence="2">Reverse transcriptase zinc-binding domain-containing protein</fullName>
    </recommendedName>
</protein>
<evidence type="ECO:0008006" key="2">
    <source>
        <dbReference type="Google" id="ProtNLM"/>
    </source>
</evidence>
<accession>A0A2C9VWQ3</accession>
<evidence type="ECO:0000313" key="1">
    <source>
        <dbReference type="EMBL" id="OAY50695.1"/>
    </source>
</evidence>